<feature type="compositionally biased region" description="Acidic residues" evidence="1">
    <location>
        <begin position="29"/>
        <end position="41"/>
    </location>
</feature>
<organism evidence="2 3">
    <name type="scientific">Thanatephorus cucumeris (strain AG1-IB / isolate 7/3/14)</name>
    <name type="common">Lettuce bottom rot fungus</name>
    <name type="synonym">Rhizoctonia solani</name>
    <dbReference type="NCBI Taxonomy" id="1108050"/>
    <lineage>
        <taxon>Eukaryota</taxon>
        <taxon>Fungi</taxon>
        <taxon>Dikarya</taxon>
        <taxon>Basidiomycota</taxon>
        <taxon>Agaricomycotina</taxon>
        <taxon>Agaricomycetes</taxon>
        <taxon>Cantharellales</taxon>
        <taxon>Ceratobasidiaceae</taxon>
        <taxon>Rhizoctonia</taxon>
        <taxon>Rhizoctonia solani AG-1</taxon>
    </lineage>
</organism>
<feature type="region of interest" description="Disordered" evidence="1">
    <location>
        <begin position="203"/>
        <end position="319"/>
    </location>
</feature>
<sequence length="402" mass="42620">MGALASASESDAGMGTTDIDGPPRSCEEASTDEEDEDEMGEEAEKTIRLSRRVDITDSEDLIMDSPEDIPGTIAVVLPSSSTSKPLSRGSTSTGTSHTSSQTSHRSTQDSIFSPQGSQDTPASSQEDDPIAGLSHPNVIIRFVADDNSLAASLSITYPRIKSISTLLGGSSPRAIWSTPARSSTSYSRQRFWCHSTGERFALTSSSAATTDVDADSGPDEDSSSEEEVPLARVPRVSITVPLSHKSGPSRRQSSEKRELKLLSPSIAPREDEPRKRNRLGANPDSGMDEPPRGLLLSFKGKEKETDSEMVIDVDPTTDEEAGLDGAVEQMSLDGPVTDTDVDVVGISSGAEQVTVAVSPIQTRARRRVKDAAAAAAAPKRGKRLTRTATRTSSRLAAMASTS</sequence>
<feature type="compositionally biased region" description="Basic and acidic residues" evidence="1">
    <location>
        <begin position="42"/>
        <end position="55"/>
    </location>
</feature>
<dbReference type="EMBL" id="CAOJ01008827">
    <property type="protein sequence ID" value="CCO31815.1"/>
    <property type="molecule type" value="Genomic_DNA"/>
</dbReference>
<feature type="compositionally biased region" description="Acidic residues" evidence="1">
    <location>
        <begin position="56"/>
        <end position="67"/>
    </location>
</feature>
<name>M5BYX8_THACB</name>
<feature type="compositionally biased region" description="Polar residues" evidence="1">
    <location>
        <begin position="109"/>
        <end position="124"/>
    </location>
</feature>
<proteinExistence type="predicted"/>
<feature type="region of interest" description="Disordered" evidence="1">
    <location>
        <begin position="1"/>
        <end position="132"/>
    </location>
</feature>
<comment type="caution">
    <text evidence="2">The sequence shown here is derived from an EMBL/GenBank/DDBJ whole genome shotgun (WGS) entry which is preliminary data.</text>
</comment>
<accession>M5BYX8</accession>
<dbReference type="Proteomes" id="UP000012065">
    <property type="component" value="Unassembled WGS sequence"/>
</dbReference>
<dbReference type="AlphaFoldDB" id="M5BYX8"/>
<reference evidence="2 3" key="1">
    <citation type="journal article" date="2013" name="J. Biotechnol.">
        <title>Establishment and interpretation of the genome sequence of the phytopathogenic fungus Rhizoctonia solani AG1-IB isolate 7/3/14.</title>
        <authorList>
            <person name="Wibberg D.W."/>
            <person name="Jelonek L.J."/>
            <person name="Rupp O.R."/>
            <person name="Hennig M.H."/>
            <person name="Eikmeyer F.E."/>
            <person name="Goesmann A.G."/>
            <person name="Hartmann A.H."/>
            <person name="Borriss R.B."/>
            <person name="Grosch R.G."/>
            <person name="Puehler A.P."/>
            <person name="Schlueter A.S."/>
        </authorList>
    </citation>
    <scope>NUCLEOTIDE SEQUENCE [LARGE SCALE GENOMIC DNA]</scope>
    <source>
        <strain evidence="3">AG1-IB / isolate 7/3/14</strain>
    </source>
</reference>
<evidence type="ECO:0000256" key="1">
    <source>
        <dbReference type="SAM" id="MobiDB-lite"/>
    </source>
</evidence>
<evidence type="ECO:0000313" key="3">
    <source>
        <dbReference type="Proteomes" id="UP000012065"/>
    </source>
</evidence>
<feature type="compositionally biased region" description="Low complexity" evidence="1">
    <location>
        <begin position="386"/>
        <end position="402"/>
    </location>
</feature>
<feature type="compositionally biased region" description="Low complexity" evidence="1">
    <location>
        <begin position="87"/>
        <end position="105"/>
    </location>
</feature>
<evidence type="ECO:0000313" key="2">
    <source>
        <dbReference type="EMBL" id="CCO31815.1"/>
    </source>
</evidence>
<dbReference type="HOGENOM" id="CLU_685459_0_0_1"/>
<protein>
    <submittedName>
        <fullName evidence="2">Uncharacterized protein</fullName>
    </submittedName>
</protein>
<feature type="compositionally biased region" description="Acidic residues" evidence="1">
    <location>
        <begin position="212"/>
        <end position="228"/>
    </location>
</feature>
<feature type="compositionally biased region" description="Acidic residues" evidence="1">
    <location>
        <begin position="307"/>
        <end position="319"/>
    </location>
</feature>
<gene>
    <name evidence="2" type="ORF">BN14_05865</name>
</gene>
<feature type="region of interest" description="Disordered" evidence="1">
    <location>
        <begin position="371"/>
        <end position="402"/>
    </location>
</feature>